<organism evidence="1">
    <name type="scientific">marine metagenome</name>
    <dbReference type="NCBI Taxonomy" id="408172"/>
    <lineage>
        <taxon>unclassified sequences</taxon>
        <taxon>metagenomes</taxon>
        <taxon>ecological metagenomes</taxon>
    </lineage>
</organism>
<gene>
    <name evidence="1" type="ORF">METZ01_LOCUS271410</name>
</gene>
<proteinExistence type="predicted"/>
<accession>A0A382K3G4</accession>
<protein>
    <submittedName>
        <fullName evidence="1">Uncharacterized protein</fullName>
    </submittedName>
</protein>
<dbReference type="AlphaFoldDB" id="A0A382K3G4"/>
<sequence length="391" mass="44632">MKIIRNILMICFSLLIYHPLYGKCSNLQIGKMIKMGLSEEEITEVCGKPTIKSEDKPKPVVEESKPVVEEPKIKPIKYSDKLGIRGNEGNLSTRNELVNFLEGGGLSKRYLNPPKVTDTRLYVGLGQVIYSIEYNKLKTDDTLETENFVTDTGMYIGIDSRLFDDNLHYISFLYSTHDIKYNQKSRTDLTSNNVNYYNQFEGDSNSNYELMTLEYIHHLSETFLLGISYNSTSLKESIKSNYQFYDSETDSTSGLNSGSIKFESKHEYTYQRVRLQKVTDNLRFDFVYLPEVTSKENYSGDYTGESTTGFGRFLGLNVTKLDYKNDISFGYYKENENTDTSDPENILYSFGYILEPISGLVFKGIIDYNKSEGITSSVNPYTSITIDGTVL</sequence>
<reference evidence="1" key="1">
    <citation type="submission" date="2018-05" db="EMBL/GenBank/DDBJ databases">
        <authorList>
            <person name="Lanie J.A."/>
            <person name="Ng W.-L."/>
            <person name="Kazmierczak K.M."/>
            <person name="Andrzejewski T.M."/>
            <person name="Davidsen T.M."/>
            <person name="Wayne K.J."/>
            <person name="Tettelin H."/>
            <person name="Glass J.I."/>
            <person name="Rusch D."/>
            <person name="Podicherti R."/>
            <person name="Tsui H.-C.T."/>
            <person name="Winkler M.E."/>
        </authorList>
    </citation>
    <scope>NUCLEOTIDE SEQUENCE</scope>
</reference>
<evidence type="ECO:0000313" key="1">
    <source>
        <dbReference type="EMBL" id="SVC18556.1"/>
    </source>
</evidence>
<dbReference type="EMBL" id="UINC01077952">
    <property type="protein sequence ID" value="SVC18556.1"/>
    <property type="molecule type" value="Genomic_DNA"/>
</dbReference>
<name>A0A382K3G4_9ZZZZ</name>
<feature type="non-terminal residue" evidence="1">
    <location>
        <position position="391"/>
    </location>
</feature>